<sequence length="771" mass="76701">MKCVHWLLLAAVLSSGQANEAATSAASILELERILLATPLLQGGRRLLSDDIFEDHAARYLVNAPDKTEEATALFKLYKKLYPKHVAAWGATETKQFAYFEDKVFPRIEDKADKLLAASSSGADDSSSPVGGEESGTTQEDKTPTDSTSATTSGKHDGASDDDSTTTSDETSTNGDGGGRDGTSTSGRGGTSTSGRGGTSGSGGRSDGGRGGASNDGHGGTSRGGGSPASGGAGGSPASGGAGGSPASGGAGGSPASDGAGGSPASGGAGGSPASGGAGGSPASGGAGGSPASGGAGGSPASGGAGGSPASGGAGGSPASGGAGGSPASGGAGGSPASGGAGGSPASSGAASSGTLTATSKSPTSTASGSSFWSTTYNPKLSSNVNSLSPQTSTLETVVSSAAGSDSSTSAVSQYTSPTVISGYTSPTRRFLTSGDADTSNVDVLFCDIEGNAIWKWSAEDVPDATVTNSSSSYTEIDVTVDGVCSATTTLTVSAYQTGCSLQNHPEGCEDVYYKGCGGITVSPTSNRIVIARTGGRTLGVLNYKSVDGACQGQVVDAITTYRGRKFNSPTYAEYANNGNLYFTDSPFGLATSDADFDGDTLDKSPLREIPFNGVYMLRNGTDASVELVDCDMTRPNKIAFSPTQDIMYITNSQRGNSYVKRYVLAENGTMRSSSVFFNFTAHPELKTDAGYAKGIKVDDNGYVYVVCYKGVYIFSPEAELAGAIMSSEELDSVSMGLGRLFISGAFGLVAQTSGVPSQTLPRAHVTCPAS</sequence>
<reference evidence="1 2" key="1">
    <citation type="journal article" date="2022" name="bioRxiv">
        <title>The genome of the oomycete Peronosclerospora sorghi, a cosmopolitan pathogen of maize and sorghum, is inflated with dispersed pseudogenes.</title>
        <authorList>
            <person name="Fletcher K."/>
            <person name="Martin F."/>
            <person name="Isakeit T."/>
            <person name="Cavanaugh K."/>
            <person name="Magill C."/>
            <person name="Michelmore R."/>
        </authorList>
    </citation>
    <scope>NUCLEOTIDE SEQUENCE [LARGE SCALE GENOMIC DNA]</scope>
    <source>
        <strain evidence="1">P6</strain>
    </source>
</reference>
<organism evidence="1 2">
    <name type="scientific">Peronosclerospora sorghi</name>
    <dbReference type="NCBI Taxonomy" id="230839"/>
    <lineage>
        <taxon>Eukaryota</taxon>
        <taxon>Sar</taxon>
        <taxon>Stramenopiles</taxon>
        <taxon>Oomycota</taxon>
        <taxon>Peronosporomycetes</taxon>
        <taxon>Peronosporales</taxon>
        <taxon>Peronosporaceae</taxon>
        <taxon>Peronosclerospora</taxon>
    </lineage>
</organism>
<protein>
    <submittedName>
        <fullName evidence="1">Uncharacterized protein</fullName>
    </submittedName>
</protein>
<proteinExistence type="predicted"/>
<comment type="caution">
    <text evidence="1">The sequence shown here is derived from an EMBL/GenBank/DDBJ whole genome shotgun (WGS) entry which is preliminary data.</text>
</comment>
<keyword evidence="2" id="KW-1185">Reference proteome</keyword>
<dbReference type="EMBL" id="CM047587">
    <property type="protein sequence ID" value="KAI9906870.1"/>
    <property type="molecule type" value="Genomic_DNA"/>
</dbReference>
<evidence type="ECO:0000313" key="1">
    <source>
        <dbReference type="EMBL" id="KAI9906870.1"/>
    </source>
</evidence>
<accession>A0ACC0VKH9</accession>
<dbReference type="Proteomes" id="UP001163321">
    <property type="component" value="Chromosome 8"/>
</dbReference>
<evidence type="ECO:0000313" key="2">
    <source>
        <dbReference type="Proteomes" id="UP001163321"/>
    </source>
</evidence>
<name>A0ACC0VKH9_9STRA</name>
<gene>
    <name evidence="1" type="ORF">PsorP6_016228</name>
</gene>